<evidence type="ECO:0000256" key="2">
    <source>
        <dbReference type="ARBA" id="ARBA00022475"/>
    </source>
</evidence>
<evidence type="ECO:0000313" key="11">
    <source>
        <dbReference type="Proteomes" id="UP000014155"/>
    </source>
</evidence>
<sequence length="332" mass="37233">MSYLKVENIYKQFAGKVALEDVNAEFEKGELVCILGPSGCGKTTLLRIIAGLETADGGKVIIDGRDCTMLPPSKRNFGIVFQSYALFPNMTVEQNILFGLSEQKKLNRKQLRSRALEVLELVDLTEHKNKYPFQLSGGQQQRTALARAIALSPGYLLLDEPLSALDAKVRSKLRLEIRRIQRELGITTVMVTHDQEEALTMADRIIVMNNAVIEQVGAPRAIYERPENKFVADFIGTMNFYHNSTGDFGIRPENIILTKNKPSENYLTGKITFLEFKGAMIRVYSKLHDNCEICADLPAETAAAMELTENDTVYLRIADRHLIQYAEALEAV</sequence>
<dbReference type="Pfam" id="PF00005">
    <property type="entry name" value="ABC_tran"/>
    <property type="match status" value="1"/>
</dbReference>
<evidence type="ECO:0000256" key="1">
    <source>
        <dbReference type="ARBA" id="ARBA00022448"/>
    </source>
</evidence>
<keyword evidence="5 10" id="KW-0067">ATP-binding</keyword>
<dbReference type="InterPro" id="IPR027417">
    <property type="entry name" value="P-loop_NTPase"/>
</dbReference>
<keyword evidence="6" id="KW-1278">Translocase</keyword>
<comment type="caution">
    <text evidence="10">The sequence shown here is derived from an EMBL/GenBank/DDBJ whole genome shotgun (WGS) entry which is preliminary data.</text>
</comment>
<dbReference type="EC" id="7.6.2.9" evidence="8"/>
<keyword evidence="10" id="KW-0378">Hydrolase</keyword>
<evidence type="ECO:0000256" key="3">
    <source>
        <dbReference type="ARBA" id="ARBA00022519"/>
    </source>
</evidence>
<evidence type="ECO:0000256" key="4">
    <source>
        <dbReference type="ARBA" id="ARBA00022741"/>
    </source>
</evidence>
<dbReference type="PANTHER" id="PTHR42781:SF5">
    <property type="entry name" value="PUTRESCINE TRANSPORT ATP-BINDING PROTEIN POTG"/>
    <property type="match status" value="1"/>
</dbReference>
<keyword evidence="1" id="KW-0813">Transport</keyword>
<dbReference type="SUPFAM" id="SSF52540">
    <property type="entry name" value="P-loop containing nucleoside triphosphate hydrolases"/>
    <property type="match status" value="1"/>
</dbReference>
<gene>
    <name evidence="10" type="ORF">CTER_3513</name>
</gene>
<dbReference type="Pfam" id="PF08402">
    <property type="entry name" value="TOBE_2"/>
    <property type="match status" value="1"/>
</dbReference>
<dbReference type="EMBL" id="AORV01000048">
    <property type="protein sequence ID" value="EMS70731.1"/>
    <property type="molecule type" value="Genomic_DNA"/>
</dbReference>
<reference evidence="10 11" key="1">
    <citation type="journal article" date="2013" name="Genome Announc.">
        <title>Draft Genome Sequence of the Cellulolytic, Mesophilic, Anaerobic Bacterium Clostridium termitidis Strain CT1112 (DSM 5398).</title>
        <authorList>
            <person name="Lal S."/>
            <person name="Ramachandran U."/>
            <person name="Zhang X."/>
            <person name="Munir R."/>
            <person name="Sparling R."/>
            <person name="Levin D.B."/>
        </authorList>
    </citation>
    <scope>NUCLEOTIDE SEQUENCE [LARGE SCALE GENOMIC DNA]</scope>
    <source>
        <strain evidence="10 11">CT1112</strain>
    </source>
</reference>
<dbReference type="eggNOG" id="COG3842">
    <property type="taxonomic scope" value="Bacteria"/>
</dbReference>
<dbReference type="InterPro" id="IPR003439">
    <property type="entry name" value="ABC_transporter-like_ATP-bd"/>
</dbReference>
<keyword evidence="3" id="KW-0997">Cell inner membrane</keyword>
<dbReference type="PROSITE" id="PS50893">
    <property type="entry name" value="ABC_TRANSPORTER_2"/>
    <property type="match status" value="1"/>
</dbReference>
<dbReference type="InterPro" id="IPR003593">
    <property type="entry name" value="AAA+_ATPase"/>
</dbReference>
<dbReference type="PATRIC" id="fig|1195236.3.peg.3735"/>
<dbReference type="InterPro" id="IPR050093">
    <property type="entry name" value="ABC_SmlMolc_Importer"/>
</dbReference>
<dbReference type="GO" id="GO:0005524">
    <property type="term" value="F:ATP binding"/>
    <property type="evidence" value="ECO:0007669"/>
    <property type="project" value="UniProtKB-KW"/>
</dbReference>
<keyword evidence="7" id="KW-0472">Membrane</keyword>
<dbReference type="AlphaFoldDB" id="S0FK82"/>
<dbReference type="STRING" id="1195236.CTER_3513"/>
<keyword evidence="11" id="KW-1185">Reference proteome</keyword>
<keyword evidence="4" id="KW-0547">Nucleotide-binding</keyword>
<dbReference type="SUPFAM" id="SSF50331">
    <property type="entry name" value="MOP-like"/>
    <property type="match status" value="1"/>
</dbReference>
<dbReference type="FunFam" id="3.40.50.300:FF:000425">
    <property type="entry name" value="Probable ABC transporter, ATP-binding subunit"/>
    <property type="match status" value="1"/>
</dbReference>
<evidence type="ECO:0000256" key="8">
    <source>
        <dbReference type="ARBA" id="ARBA00066388"/>
    </source>
</evidence>
<evidence type="ECO:0000259" key="9">
    <source>
        <dbReference type="PROSITE" id="PS50893"/>
    </source>
</evidence>
<organism evidence="10 11">
    <name type="scientific">Ruminiclostridium cellobioparum subsp. termitidis CT1112</name>
    <dbReference type="NCBI Taxonomy" id="1195236"/>
    <lineage>
        <taxon>Bacteria</taxon>
        <taxon>Bacillati</taxon>
        <taxon>Bacillota</taxon>
        <taxon>Clostridia</taxon>
        <taxon>Eubacteriales</taxon>
        <taxon>Oscillospiraceae</taxon>
        <taxon>Ruminiclostridium</taxon>
    </lineage>
</organism>
<dbReference type="Proteomes" id="UP000014155">
    <property type="component" value="Unassembled WGS sequence"/>
</dbReference>
<dbReference type="Gene3D" id="2.40.50.100">
    <property type="match status" value="1"/>
</dbReference>
<dbReference type="GO" id="GO:0016887">
    <property type="term" value="F:ATP hydrolysis activity"/>
    <property type="evidence" value="ECO:0007669"/>
    <property type="project" value="InterPro"/>
</dbReference>
<dbReference type="PANTHER" id="PTHR42781">
    <property type="entry name" value="SPERMIDINE/PUTRESCINE IMPORT ATP-BINDING PROTEIN POTA"/>
    <property type="match status" value="1"/>
</dbReference>
<evidence type="ECO:0000256" key="7">
    <source>
        <dbReference type="ARBA" id="ARBA00023136"/>
    </source>
</evidence>
<dbReference type="GO" id="GO:0043190">
    <property type="term" value="C:ATP-binding cassette (ABC) transporter complex"/>
    <property type="evidence" value="ECO:0007669"/>
    <property type="project" value="InterPro"/>
</dbReference>
<evidence type="ECO:0000256" key="6">
    <source>
        <dbReference type="ARBA" id="ARBA00022967"/>
    </source>
</evidence>
<dbReference type="RefSeq" id="WP_004627856.1">
    <property type="nucleotide sequence ID" value="NZ_AORV01000048.1"/>
</dbReference>
<protein>
    <recommendedName>
        <fullName evidence="8">ABC-type quaternary amine transporter</fullName>
        <ecNumber evidence="8">7.6.2.9</ecNumber>
    </recommendedName>
</protein>
<feature type="domain" description="ABC transporter" evidence="9">
    <location>
        <begin position="4"/>
        <end position="235"/>
    </location>
</feature>
<dbReference type="SMART" id="SM00382">
    <property type="entry name" value="AAA"/>
    <property type="match status" value="1"/>
</dbReference>
<dbReference type="GO" id="GO:0015418">
    <property type="term" value="F:ABC-type quaternary ammonium compound transporting activity"/>
    <property type="evidence" value="ECO:0007669"/>
    <property type="project" value="UniProtKB-EC"/>
</dbReference>
<evidence type="ECO:0000313" key="10">
    <source>
        <dbReference type="EMBL" id="EMS70731.1"/>
    </source>
</evidence>
<accession>S0FK82</accession>
<keyword evidence="2" id="KW-1003">Cell membrane</keyword>
<evidence type="ECO:0000256" key="5">
    <source>
        <dbReference type="ARBA" id="ARBA00022840"/>
    </source>
</evidence>
<proteinExistence type="predicted"/>
<dbReference type="InterPro" id="IPR013611">
    <property type="entry name" value="Transp-assoc_OB_typ2"/>
</dbReference>
<dbReference type="InterPro" id="IPR008995">
    <property type="entry name" value="Mo/tungstate-bd_C_term_dom"/>
</dbReference>
<dbReference type="Gene3D" id="3.40.50.300">
    <property type="entry name" value="P-loop containing nucleotide triphosphate hydrolases"/>
    <property type="match status" value="1"/>
</dbReference>
<name>S0FK82_RUMCE</name>